<evidence type="ECO:0000259" key="7">
    <source>
        <dbReference type="PROSITE" id="PS51698"/>
    </source>
</evidence>
<dbReference type="InterPro" id="IPR000225">
    <property type="entry name" value="Armadillo"/>
</dbReference>
<dbReference type="InterPro" id="IPR036537">
    <property type="entry name" value="Adaptor_Cbl_N_dom_sf"/>
</dbReference>
<name>A0AA88VNR1_9ASTE</name>
<dbReference type="Gene3D" id="1.25.10.10">
    <property type="entry name" value="Leucine-rich Repeat Variant"/>
    <property type="match status" value="3"/>
</dbReference>
<dbReference type="SUPFAM" id="SSF48371">
    <property type="entry name" value="ARM repeat"/>
    <property type="match status" value="2"/>
</dbReference>
<evidence type="ECO:0000256" key="1">
    <source>
        <dbReference type="ARBA" id="ARBA00000900"/>
    </source>
</evidence>
<dbReference type="GO" id="GO:0061630">
    <property type="term" value="F:ubiquitin protein ligase activity"/>
    <property type="evidence" value="ECO:0007669"/>
    <property type="project" value="UniProtKB-EC"/>
</dbReference>
<dbReference type="PANTHER" id="PTHR45958:SF5">
    <property type="entry name" value="RING-TYPE E3 UBIQUITIN TRANSFERASE"/>
    <property type="match status" value="1"/>
</dbReference>
<gene>
    <name evidence="8" type="ORF">RJ639_011120</name>
</gene>
<dbReference type="SMART" id="SM00504">
    <property type="entry name" value="Ubox"/>
    <property type="match status" value="1"/>
</dbReference>
<dbReference type="Pfam" id="PF05659">
    <property type="entry name" value="RPW8"/>
    <property type="match status" value="1"/>
</dbReference>
<dbReference type="PROSITE" id="PS51698">
    <property type="entry name" value="U_BOX"/>
    <property type="match status" value="1"/>
</dbReference>
<evidence type="ECO:0000256" key="2">
    <source>
        <dbReference type="ARBA" id="ARBA00004906"/>
    </source>
</evidence>
<dbReference type="CDD" id="cd21037">
    <property type="entry name" value="MLKL_NTD"/>
    <property type="match status" value="1"/>
</dbReference>
<keyword evidence="9" id="KW-1185">Reference proteome</keyword>
<evidence type="ECO:0000313" key="9">
    <source>
        <dbReference type="Proteomes" id="UP001188597"/>
    </source>
</evidence>
<dbReference type="InterPro" id="IPR011989">
    <property type="entry name" value="ARM-like"/>
</dbReference>
<dbReference type="GO" id="GO:0016567">
    <property type="term" value="P:protein ubiquitination"/>
    <property type="evidence" value="ECO:0007669"/>
    <property type="project" value="InterPro"/>
</dbReference>
<comment type="caution">
    <text evidence="8">The sequence shown here is derived from an EMBL/GenBank/DDBJ whole genome shotgun (WGS) entry which is preliminary data.</text>
</comment>
<dbReference type="AlphaFoldDB" id="A0AA88VNR1"/>
<keyword evidence="5" id="KW-0677">Repeat</keyword>
<organism evidence="8 9">
    <name type="scientific">Escallonia herrerae</name>
    <dbReference type="NCBI Taxonomy" id="1293975"/>
    <lineage>
        <taxon>Eukaryota</taxon>
        <taxon>Viridiplantae</taxon>
        <taxon>Streptophyta</taxon>
        <taxon>Embryophyta</taxon>
        <taxon>Tracheophyta</taxon>
        <taxon>Spermatophyta</taxon>
        <taxon>Magnoliopsida</taxon>
        <taxon>eudicotyledons</taxon>
        <taxon>Gunneridae</taxon>
        <taxon>Pentapetalae</taxon>
        <taxon>asterids</taxon>
        <taxon>campanulids</taxon>
        <taxon>Escalloniales</taxon>
        <taxon>Escalloniaceae</taxon>
        <taxon>Escallonia</taxon>
    </lineage>
</organism>
<comment type="pathway">
    <text evidence="2">Protein modification; protein ubiquitination.</text>
</comment>
<dbReference type="Gene3D" id="3.30.40.10">
    <property type="entry name" value="Zinc/RING finger domain, C3HC4 (zinc finger)"/>
    <property type="match status" value="1"/>
</dbReference>
<dbReference type="SMART" id="SM00185">
    <property type="entry name" value="ARM"/>
    <property type="match status" value="7"/>
</dbReference>
<evidence type="ECO:0000256" key="6">
    <source>
        <dbReference type="PROSITE-ProRule" id="PRU00259"/>
    </source>
</evidence>
<evidence type="ECO:0000313" key="8">
    <source>
        <dbReference type="EMBL" id="KAK3011512.1"/>
    </source>
</evidence>
<dbReference type="EC" id="2.3.2.27" evidence="3"/>
<dbReference type="Proteomes" id="UP001188597">
    <property type="component" value="Unassembled WGS sequence"/>
</dbReference>
<feature type="repeat" description="ARM" evidence="6">
    <location>
        <begin position="542"/>
        <end position="584"/>
    </location>
</feature>
<dbReference type="PROSITE" id="PS50176">
    <property type="entry name" value="ARM_REPEAT"/>
    <property type="match status" value="1"/>
</dbReference>
<reference evidence="8" key="1">
    <citation type="submission" date="2022-12" db="EMBL/GenBank/DDBJ databases">
        <title>Draft genome assemblies for two species of Escallonia (Escalloniales).</title>
        <authorList>
            <person name="Chanderbali A."/>
            <person name="Dervinis C."/>
            <person name="Anghel I."/>
            <person name="Soltis D."/>
            <person name="Soltis P."/>
            <person name="Zapata F."/>
        </authorList>
    </citation>
    <scope>NUCLEOTIDE SEQUENCE</scope>
    <source>
        <strain evidence="8">UCBG64.0493</strain>
        <tissue evidence="8">Leaf</tissue>
    </source>
</reference>
<dbReference type="SUPFAM" id="SSF57850">
    <property type="entry name" value="RING/U-box"/>
    <property type="match status" value="1"/>
</dbReference>
<dbReference type="Pfam" id="PF04564">
    <property type="entry name" value="U-box"/>
    <property type="match status" value="1"/>
</dbReference>
<dbReference type="InterPro" id="IPR052608">
    <property type="entry name" value="U-box_domain_protein"/>
</dbReference>
<dbReference type="PANTHER" id="PTHR45958">
    <property type="entry name" value="RING-TYPE E3 UBIQUITIN TRANSFERASE"/>
    <property type="match status" value="1"/>
</dbReference>
<dbReference type="EMBL" id="JAVXUP010001451">
    <property type="protein sequence ID" value="KAK3011512.1"/>
    <property type="molecule type" value="Genomic_DNA"/>
</dbReference>
<keyword evidence="4" id="KW-0808">Transferase</keyword>
<proteinExistence type="predicted"/>
<sequence>MVLDVFTSTAFHPVAEVLSQTIEAIIEAVVAAKDVCIEKDSFAELASYLHRIVPILKELNKKNVSNSEGLSDYLEILSREVKAAKGLIMECSKKNRVYLLLKCRSIARRIENTTREISRALSLVPFASLDVSSSLIEDINQLCANMRTSQFKAAIAEEEILERIESGIQERNVDRSYANKLLVSIAEAVGIPTEQSALKKEFAEFKIEIENALLRKDQAEAIQLDQIIALLERADATSSYEEKEIKYLTKRNLLGSQPLEPLQPFVCPITREVMVDPVETSSGHTFDRSAIEKWLSDGNNSCPLTMLPLETSALRPNKTLRQSIEEWKDRNTMIAIASMKPKLLSDKEEEVLKCLEELMDLSQQRDIHREWVVLEGYIPSLIQLLGKRDRDIRNRVLVILFVLAKDSDDAKERIFKVDNAIESIVRSLGRRIAERKLAVALLLELSKNKFLQGCIGKVQGCILLLVTMSSSDDNQTARDARELLENLSFSDENVVQMAKANYFKPLLQRLSSGSEDVKMNMAKTLAEMELTDSNKSSLFDEGALDSLLHLLSYGDVKIKEVAAKALQNLSSLPKNGSQMLRQGAEVLLLDILCRHTSSQTLRELIAATIMHLAMSTAAQNSSETPFLLLESEGDIDRLFSLINHTGPSVQQSILQAFHAMCLSPSATNVKSKLRQCSALQILVQLCEIDSVNVRTNAVKLLFCLTEDGDEATISEHVGQKSIETLIRIIRTSNDEEEIASSLGIISNLPQTVQITEWLLSAGCLQTVISHVLHEKHNSLHKSQLVENATGALCRFTDPRNQQSQKKAAEAGIIPRLVQLVESGTSLTKRRAAISLAQFCESSLVLSQPIPKRKRFLCFSAPPEGGCPVHQGICTVESSFCLVEAGAVVPLARLLEDPDHGACEAALDALLTFIVGERLQTGSKVLAEANALLPMIKLLAIPSPKLQERVLMSLERIFQLVEFRQKYGPAAQMPLVELTQRGNSGMKSLAAKVLAQLNVLHDESSYF</sequence>
<evidence type="ECO:0000256" key="3">
    <source>
        <dbReference type="ARBA" id="ARBA00012483"/>
    </source>
</evidence>
<comment type="catalytic activity">
    <reaction evidence="1">
        <text>S-ubiquitinyl-[E2 ubiquitin-conjugating enzyme]-L-cysteine + [acceptor protein]-L-lysine = [E2 ubiquitin-conjugating enzyme]-L-cysteine + N(6)-ubiquitinyl-[acceptor protein]-L-lysine.</text>
        <dbReference type="EC" id="2.3.2.27"/>
    </reaction>
</comment>
<dbReference type="Pfam" id="PF00514">
    <property type="entry name" value="Arm"/>
    <property type="match status" value="1"/>
</dbReference>
<dbReference type="GO" id="GO:0007166">
    <property type="term" value="P:cell surface receptor signaling pathway"/>
    <property type="evidence" value="ECO:0007669"/>
    <property type="project" value="InterPro"/>
</dbReference>
<dbReference type="InterPro" id="IPR013083">
    <property type="entry name" value="Znf_RING/FYVE/PHD"/>
</dbReference>
<evidence type="ECO:0000256" key="4">
    <source>
        <dbReference type="ARBA" id="ARBA00022679"/>
    </source>
</evidence>
<dbReference type="InterPro" id="IPR059179">
    <property type="entry name" value="MLKL-like_MCAfunc"/>
</dbReference>
<dbReference type="InterPro" id="IPR045210">
    <property type="entry name" value="RING-Ubox_PUB"/>
</dbReference>
<dbReference type="Gene3D" id="1.20.930.20">
    <property type="entry name" value="Adaptor protein Cbl, N-terminal domain"/>
    <property type="match status" value="1"/>
</dbReference>
<dbReference type="InterPro" id="IPR003613">
    <property type="entry name" value="Ubox_domain"/>
</dbReference>
<evidence type="ECO:0000256" key="5">
    <source>
        <dbReference type="ARBA" id="ARBA00022737"/>
    </source>
</evidence>
<dbReference type="CDD" id="cd16664">
    <property type="entry name" value="RING-Ubox_PUB"/>
    <property type="match status" value="1"/>
</dbReference>
<dbReference type="InterPro" id="IPR016024">
    <property type="entry name" value="ARM-type_fold"/>
</dbReference>
<dbReference type="InterPro" id="IPR008808">
    <property type="entry name" value="Powdery_mildew-R_dom"/>
</dbReference>
<feature type="domain" description="U-box" evidence="7">
    <location>
        <begin position="260"/>
        <end position="334"/>
    </location>
</feature>
<accession>A0AA88VNR1</accession>
<protein>
    <recommendedName>
        <fullName evidence="3">RING-type E3 ubiquitin transferase</fullName>
        <ecNumber evidence="3">2.3.2.27</ecNumber>
    </recommendedName>
</protein>